<dbReference type="RefSeq" id="XP_020915292.1">
    <property type="nucleotide sequence ID" value="XM_021059633.1"/>
</dbReference>
<dbReference type="Proteomes" id="UP000887567">
    <property type="component" value="Unplaced"/>
</dbReference>
<dbReference type="GeneID" id="110252797"/>
<dbReference type="PANTHER" id="PTHR31912">
    <property type="entry name" value="IP13529P"/>
    <property type="match status" value="1"/>
</dbReference>
<dbReference type="EnsemblMetazoa" id="XM_021059633.1">
    <property type="protein sequence ID" value="XP_020915292.1"/>
    <property type="gene ID" value="LOC110252797"/>
</dbReference>
<evidence type="ECO:0000313" key="2">
    <source>
        <dbReference type="Proteomes" id="UP000887567"/>
    </source>
</evidence>
<organism evidence="1 2">
    <name type="scientific">Exaiptasia diaphana</name>
    <name type="common">Tropical sea anemone</name>
    <name type="synonym">Aiptasia pulchella</name>
    <dbReference type="NCBI Taxonomy" id="2652724"/>
    <lineage>
        <taxon>Eukaryota</taxon>
        <taxon>Metazoa</taxon>
        <taxon>Cnidaria</taxon>
        <taxon>Anthozoa</taxon>
        <taxon>Hexacorallia</taxon>
        <taxon>Actiniaria</taxon>
        <taxon>Aiptasiidae</taxon>
        <taxon>Exaiptasia</taxon>
    </lineage>
</organism>
<name>A0A913Y552_EXADI</name>
<keyword evidence="2" id="KW-1185">Reference proteome</keyword>
<proteinExistence type="predicted"/>
<evidence type="ECO:0000313" key="1">
    <source>
        <dbReference type="EnsemblMetazoa" id="XP_020915292.1"/>
    </source>
</evidence>
<dbReference type="PANTHER" id="PTHR31912:SF36">
    <property type="entry name" value="C2H2-TYPE DOMAIN-CONTAINING PROTEIN"/>
    <property type="match status" value="1"/>
</dbReference>
<dbReference type="OMA" id="NSRINGH"/>
<protein>
    <submittedName>
        <fullName evidence="1">Uncharacterized protein</fullName>
    </submittedName>
</protein>
<reference evidence="1" key="1">
    <citation type="submission" date="2022-11" db="UniProtKB">
        <authorList>
            <consortium name="EnsemblMetazoa"/>
        </authorList>
    </citation>
    <scope>IDENTIFICATION</scope>
</reference>
<dbReference type="AlphaFoldDB" id="A0A913Y552"/>
<dbReference type="OrthoDB" id="5966854at2759"/>
<sequence length="356" mass="41102">MHILLEGVIPLTIRLLLSHFTEDRHFFTLDNLNSRINGHNYNYQLTRTKPNIIYANQLSTDDPSTKLKQTASQMHVLLRLLPFYIHDYVDLDDEHWTLLKLLLAITSISFASSVTVETVSDLKTKIAEYLTLFKKLFPDTPLTPKQHFLVHFPRFILTLGPLENLWAMRFEAKHQYFKELRRVASYKNITYSVMKRHLQKSCADRIGGYMWEDVQKGPLKGLVQFEGLLRSISGQVSLEIKDVTSVDSCRWIIINGTKYVCDECVVLIKDEDEDESTTFAQLTEMYILNIGLFVFAVIPLDTVCFDDDLQSYEVQFIASSKVFTFPKDLASYEALHIIDHKGKKYISPRGYLGDVV</sequence>
<dbReference type="KEGG" id="epa:110252797"/>
<accession>A0A913Y552</accession>